<keyword evidence="2" id="KW-1185">Reference proteome</keyword>
<organism evidence="1 2">
    <name type="scientific">Lentinula edodes</name>
    <name type="common">Shiitake mushroom</name>
    <name type="synonym">Lentinus edodes</name>
    <dbReference type="NCBI Taxonomy" id="5353"/>
    <lineage>
        <taxon>Eukaryota</taxon>
        <taxon>Fungi</taxon>
        <taxon>Dikarya</taxon>
        <taxon>Basidiomycota</taxon>
        <taxon>Agaricomycotina</taxon>
        <taxon>Agaricomycetes</taxon>
        <taxon>Agaricomycetidae</taxon>
        <taxon>Agaricales</taxon>
        <taxon>Marasmiineae</taxon>
        <taxon>Omphalotaceae</taxon>
        <taxon>Lentinula</taxon>
    </lineage>
</organism>
<dbReference type="AlphaFoldDB" id="A0A1Q3ESM6"/>
<accession>A0A1Q3ESM6</accession>
<reference evidence="1 2" key="1">
    <citation type="submission" date="2016-08" db="EMBL/GenBank/DDBJ databases">
        <authorList>
            <consortium name="Lentinula edodes genome sequencing consortium"/>
            <person name="Sakamoto Y."/>
            <person name="Nakade K."/>
            <person name="Sato S."/>
            <person name="Yoshida Y."/>
            <person name="Miyazaki K."/>
            <person name="Natsume S."/>
            <person name="Konno N."/>
        </authorList>
    </citation>
    <scope>NUCLEOTIDE SEQUENCE [LARGE SCALE GENOMIC DNA]</scope>
    <source>
        <strain evidence="1 2">NBRC 111202</strain>
    </source>
</reference>
<name>A0A1Q3ESM6_LENED</name>
<evidence type="ECO:0000313" key="2">
    <source>
        <dbReference type="Proteomes" id="UP000188533"/>
    </source>
</evidence>
<gene>
    <name evidence="1" type="ORF">LENED_012447</name>
</gene>
<dbReference type="Proteomes" id="UP000188533">
    <property type="component" value="Unassembled WGS sequence"/>
</dbReference>
<evidence type="ECO:0000313" key="1">
    <source>
        <dbReference type="EMBL" id="GAW10205.1"/>
    </source>
</evidence>
<sequence length="156" mass="17818">MRILKNFRMVSQMERFASNPNLLIFYTRVTGKDSQSNPAKFILWVSRISTAPAICPNLSFPDDVLRGAEASKARIFESLKFGVNRVIITMMSFKKHAVFVPKTEYLHQFFVRDLSQINQNLEAIAPRMSPGLDAFCGLFEQTRSTLLNICVVKRLI</sequence>
<comment type="caution">
    <text evidence="1">The sequence shown here is derived from an EMBL/GenBank/DDBJ whole genome shotgun (WGS) entry which is preliminary data.</text>
</comment>
<proteinExistence type="predicted"/>
<reference evidence="1 2" key="2">
    <citation type="submission" date="2017-02" db="EMBL/GenBank/DDBJ databases">
        <title>A genome survey and senescence transcriptome analysis in Lentinula edodes.</title>
        <authorList>
            <person name="Sakamoto Y."/>
            <person name="Nakade K."/>
            <person name="Sato S."/>
            <person name="Yoshida Y."/>
            <person name="Miyazaki K."/>
            <person name="Natsume S."/>
            <person name="Konno N."/>
        </authorList>
    </citation>
    <scope>NUCLEOTIDE SEQUENCE [LARGE SCALE GENOMIC DNA]</scope>
    <source>
        <strain evidence="1 2">NBRC 111202</strain>
    </source>
</reference>
<protein>
    <submittedName>
        <fullName evidence="1">Uncharacterized protein</fullName>
    </submittedName>
</protein>
<dbReference type="EMBL" id="BDGU01001594">
    <property type="protein sequence ID" value="GAW10205.1"/>
    <property type="molecule type" value="Genomic_DNA"/>
</dbReference>